<evidence type="ECO:0008006" key="6">
    <source>
        <dbReference type="Google" id="ProtNLM"/>
    </source>
</evidence>
<dbReference type="PANTHER" id="PTHR43798:SF31">
    <property type="entry name" value="AB HYDROLASE SUPERFAMILY PROTEIN YCLE"/>
    <property type="match status" value="1"/>
</dbReference>
<name>A0ABP8UDC1_9ACTN</name>
<dbReference type="InterPro" id="IPR037401">
    <property type="entry name" value="SnoaL-like"/>
</dbReference>
<sequence>MQLDRIADTDIRFQRNGAGDRALVFVHGFLDDQHVWDAVIGELRSEGVETVQLDLAGMGERTDASGPFTLDRFASEVGAVVDALDTPAVLIGQSMAAPIVELVAAARPERTLGVVLVTPVPLGGARLPDEAVESFRGLGGDPRAQRALRQQLSSGLGEADLDRLAVVGGRVRPEVVRALVDCWNAGHPDGERPSRYTGPVLVIRGADDGLVTEDMVADGVLERFGTVEAATVDRAGHWVHIERPAAVAALLDAFLSKAHPAGNRTRGVGPQQWTLAFAEKSAASFAEAFAEDVVLEASTLTRPVEGREQVKQVMGAASGIYESLAFTQESSSGPRTYLEWEATAFGGTRIRGVTILTKDEHGQIVRAAVHHRPLGVVLRFSAELRDRLRGRIDPAHFYDGDR</sequence>
<evidence type="ECO:0000256" key="1">
    <source>
        <dbReference type="ARBA" id="ARBA00022801"/>
    </source>
</evidence>
<accession>A0ABP8UDC1</accession>
<evidence type="ECO:0000259" key="3">
    <source>
        <dbReference type="Pfam" id="PF12697"/>
    </source>
</evidence>
<organism evidence="4 5">
    <name type="scientific">Actinoallomurus vinaceus</name>
    <dbReference type="NCBI Taxonomy" id="1080074"/>
    <lineage>
        <taxon>Bacteria</taxon>
        <taxon>Bacillati</taxon>
        <taxon>Actinomycetota</taxon>
        <taxon>Actinomycetes</taxon>
        <taxon>Streptosporangiales</taxon>
        <taxon>Thermomonosporaceae</taxon>
        <taxon>Actinoallomurus</taxon>
    </lineage>
</organism>
<evidence type="ECO:0000259" key="2">
    <source>
        <dbReference type="Pfam" id="PF12680"/>
    </source>
</evidence>
<reference evidence="5" key="1">
    <citation type="journal article" date="2019" name="Int. J. Syst. Evol. Microbiol.">
        <title>The Global Catalogue of Microorganisms (GCM) 10K type strain sequencing project: providing services to taxonomists for standard genome sequencing and annotation.</title>
        <authorList>
            <consortium name="The Broad Institute Genomics Platform"/>
            <consortium name="The Broad Institute Genome Sequencing Center for Infectious Disease"/>
            <person name="Wu L."/>
            <person name="Ma J."/>
        </authorList>
    </citation>
    <scope>NUCLEOTIDE SEQUENCE [LARGE SCALE GENOMIC DNA]</scope>
    <source>
        <strain evidence="5">JCM 17939</strain>
    </source>
</reference>
<dbReference type="SUPFAM" id="SSF53474">
    <property type="entry name" value="alpha/beta-Hydrolases"/>
    <property type="match status" value="1"/>
</dbReference>
<protein>
    <recommendedName>
        <fullName evidence="6">Alpha/beta hydrolase</fullName>
    </recommendedName>
</protein>
<dbReference type="Proteomes" id="UP001501442">
    <property type="component" value="Unassembled WGS sequence"/>
</dbReference>
<feature type="domain" description="SnoaL-like" evidence="2">
    <location>
        <begin position="272"/>
        <end position="366"/>
    </location>
</feature>
<evidence type="ECO:0000313" key="5">
    <source>
        <dbReference type="Proteomes" id="UP001501442"/>
    </source>
</evidence>
<feature type="domain" description="AB hydrolase-1" evidence="3">
    <location>
        <begin position="23"/>
        <end position="249"/>
    </location>
</feature>
<dbReference type="Pfam" id="PF12680">
    <property type="entry name" value="SnoaL_2"/>
    <property type="match status" value="1"/>
</dbReference>
<dbReference type="RefSeq" id="WP_345433437.1">
    <property type="nucleotide sequence ID" value="NZ_BAABHK010000007.1"/>
</dbReference>
<comment type="caution">
    <text evidence="4">The sequence shown here is derived from an EMBL/GenBank/DDBJ whole genome shotgun (WGS) entry which is preliminary data.</text>
</comment>
<evidence type="ECO:0000313" key="4">
    <source>
        <dbReference type="EMBL" id="GAA4629427.1"/>
    </source>
</evidence>
<dbReference type="InterPro" id="IPR029058">
    <property type="entry name" value="AB_hydrolase_fold"/>
</dbReference>
<gene>
    <name evidence="4" type="ORF">GCM10023196_050260</name>
</gene>
<dbReference type="Gene3D" id="3.10.450.50">
    <property type="match status" value="1"/>
</dbReference>
<dbReference type="InterPro" id="IPR050266">
    <property type="entry name" value="AB_hydrolase_sf"/>
</dbReference>
<dbReference type="Pfam" id="PF12697">
    <property type="entry name" value="Abhydrolase_6"/>
    <property type="match status" value="1"/>
</dbReference>
<keyword evidence="1" id="KW-0378">Hydrolase</keyword>
<dbReference type="InterPro" id="IPR032710">
    <property type="entry name" value="NTF2-like_dom_sf"/>
</dbReference>
<keyword evidence="5" id="KW-1185">Reference proteome</keyword>
<dbReference type="SUPFAM" id="SSF54427">
    <property type="entry name" value="NTF2-like"/>
    <property type="match status" value="1"/>
</dbReference>
<dbReference type="PANTHER" id="PTHR43798">
    <property type="entry name" value="MONOACYLGLYCEROL LIPASE"/>
    <property type="match status" value="1"/>
</dbReference>
<proteinExistence type="predicted"/>
<dbReference type="InterPro" id="IPR000073">
    <property type="entry name" value="AB_hydrolase_1"/>
</dbReference>
<dbReference type="EMBL" id="BAABHK010000007">
    <property type="protein sequence ID" value="GAA4629427.1"/>
    <property type="molecule type" value="Genomic_DNA"/>
</dbReference>
<dbReference type="Gene3D" id="3.40.50.1820">
    <property type="entry name" value="alpha/beta hydrolase"/>
    <property type="match status" value="1"/>
</dbReference>